<evidence type="ECO:0000256" key="1">
    <source>
        <dbReference type="ARBA" id="ARBA00022679"/>
    </source>
</evidence>
<evidence type="ECO:0000313" key="8">
    <source>
        <dbReference type="EMBL" id="QDV45186.1"/>
    </source>
</evidence>
<dbReference type="EMBL" id="CP037423">
    <property type="protein sequence ID" value="QDV45186.1"/>
    <property type="molecule type" value="Genomic_DNA"/>
</dbReference>
<accession>A0A518HWF5</accession>
<feature type="binding site" evidence="5">
    <location>
        <position position="192"/>
    </location>
    <ligand>
        <name>ATP</name>
        <dbReference type="ChEBI" id="CHEBI:30616"/>
    </ligand>
</feature>
<dbReference type="GO" id="GO:0004674">
    <property type="term" value="F:protein serine/threonine kinase activity"/>
    <property type="evidence" value="ECO:0007669"/>
    <property type="project" value="UniProtKB-EC"/>
</dbReference>
<evidence type="ECO:0000256" key="4">
    <source>
        <dbReference type="ARBA" id="ARBA00022840"/>
    </source>
</evidence>
<dbReference type="AlphaFoldDB" id="A0A518HWF5"/>
<keyword evidence="2 5" id="KW-0547">Nucleotide-binding</keyword>
<dbReference type="CDD" id="cd14014">
    <property type="entry name" value="STKc_PknB_like"/>
    <property type="match status" value="1"/>
</dbReference>
<evidence type="ECO:0000256" key="6">
    <source>
        <dbReference type="SAM" id="MobiDB-lite"/>
    </source>
</evidence>
<keyword evidence="3 8" id="KW-0418">Kinase</keyword>
<evidence type="ECO:0000256" key="3">
    <source>
        <dbReference type="ARBA" id="ARBA00022777"/>
    </source>
</evidence>
<dbReference type="KEGG" id="snep:Enr13x_50600"/>
<dbReference type="InterPro" id="IPR011009">
    <property type="entry name" value="Kinase-like_dom_sf"/>
</dbReference>
<dbReference type="InterPro" id="IPR043129">
    <property type="entry name" value="ATPase_NBD"/>
</dbReference>
<dbReference type="PROSITE" id="PS00107">
    <property type="entry name" value="PROTEIN_KINASE_ATP"/>
    <property type="match status" value="1"/>
</dbReference>
<organism evidence="8 9">
    <name type="scientific">Stieleria neptunia</name>
    <dbReference type="NCBI Taxonomy" id="2527979"/>
    <lineage>
        <taxon>Bacteria</taxon>
        <taxon>Pseudomonadati</taxon>
        <taxon>Planctomycetota</taxon>
        <taxon>Planctomycetia</taxon>
        <taxon>Pirellulales</taxon>
        <taxon>Pirellulaceae</taxon>
        <taxon>Stieleria</taxon>
    </lineage>
</organism>
<dbReference type="Pfam" id="PF00012">
    <property type="entry name" value="HSP70"/>
    <property type="match status" value="1"/>
</dbReference>
<dbReference type="Gene3D" id="3.90.640.10">
    <property type="entry name" value="Actin, Chain A, domain 4"/>
    <property type="match status" value="1"/>
</dbReference>
<dbReference type="InterPro" id="IPR000719">
    <property type="entry name" value="Prot_kinase_dom"/>
</dbReference>
<sequence length="980" mass="107951">MGRVRVKANGRVGRQPADFVFRRLRVTCLIQLRQLHRYFDILERGRSGGRISLDHHLTPVPPATTNNLSRPIPDSDDLTPDSLSSEFEGRLVDSTELGSAPTYSEAVAADPATCELGDLSEPEIELSVASDQPIEAVQAAAVSMPGKRSASSEATVPKQIGEYRITGLIGSGGMGQVFSAEHVRMQRKVALKVLRSDRISDEASVERFYDEVRAASRVMHPNIVTAFDAGEFGGIHYLVMEYVDGLTLTKLVSKNGPLSPGMAAAIVRQAALGLLHAHRAGIVHRDVKPGNLIRAVDGTIKVLDLGLAQISNVLWSEDGRELGRVQDPDSHHKRKGRLIGTLAYMSPEQLESPDDADPRSDIYSLGAVLFFLLTAKPPFQGEYLDQVYGHRHGEIPDLMQLRSDVDLGLSNLLRRMMAKRLSERYASLDEVVEDLGAYAEESHSPAWLAEFVNRQSSVNDSTMSGGSTAIANQPVFGIDMGMSYAAAAESVQGVGIHNLVAGAEDQPLFRMVIANDQGRLLFDMDANQMRRVAPKNVVHCLPMYIGKDVVRREIAGSHCPPEVLLALAIRRIVSNAWPGRAMPKLTSMVVPACYDQFHRRSIKQACRIAGLESVRLVDRNVAAIQSLLLDIDGVVSSENKPIDINSAETMLFIGLSGQATEVALVQRDGMQLKQLANAGHWHTSMLSWQHRLVTLAAEGFRKRHGFDPTENTIQASRLQMACEHAMNSLLMLSEVTISIEKDERAHSITVSRKTWLERCADLIHGIRRDMHAVCQQAGVHPKKIDSAVIHGPLLRIDELQTRLFKKLSPDLDVRVVDHSDIARGAAACLAAELPQRSDLLLPPRCVSSQTIGIVIEDSRGRRRILPIIPRGEKLPARTNRKLTIAKNRFSMTLSVVESSGVQGDKWHSLGRYEFQVDKDSNNQLKRTRSIGFELNVDGLLTVRAQTPGTPESKRLPIIPEPLLDPLDEPDWARWVAGLDL</sequence>
<dbReference type="PANTHER" id="PTHR43289:SF6">
    <property type="entry name" value="SERINE_THREONINE-PROTEIN KINASE NEKL-3"/>
    <property type="match status" value="1"/>
</dbReference>
<dbReference type="OrthoDB" id="6111975at2"/>
<keyword evidence="1 8" id="KW-0808">Transferase</keyword>
<keyword evidence="4 5" id="KW-0067">ATP-binding</keyword>
<dbReference type="GO" id="GO:0005524">
    <property type="term" value="F:ATP binding"/>
    <property type="evidence" value="ECO:0007669"/>
    <property type="project" value="UniProtKB-UniRule"/>
</dbReference>
<proteinExistence type="predicted"/>
<gene>
    <name evidence="8" type="primary">prkC_26</name>
    <name evidence="8" type="ORF">Enr13x_50600</name>
</gene>
<keyword evidence="9" id="KW-1185">Reference proteome</keyword>
<feature type="domain" description="Protein kinase" evidence="7">
    <location>
        <begin position="163"/>
        <end position="448"/>
    </location>
</feature>
<dbReference type="SUPFAM" id="SSF100920">
    <property type="entry name" value="Heat shock protein 70kD (HSP70), peptide-binding domain"/>
    <property type="match status" value="1"/>
</dbReference>
<dbReference type="SUPFAM" id="SSF53067">
    <property type="entry name" value="Actin-like ATPase domain"/>
    <property type="match status" value="2"/>
</dbReference>
<dbReference type="Proteomes" id="UP000319004">
    <property type="component" value="Chromosome"/>
</dbReference>
<dbReference type="EC" id="2.7.11.1" evidence="8"/>
<dbReference type="Gene3D" id="3.30.420.40">
    <property type="match status" value="2"/>
</dbReference>
<dbReference type="PROSITE" id="PS50011">
    <property type="entry name" value="PROTEIN_KINASE_DOM"/>
    <property type="match status" value="1"/>
</dbReference>
<reference evidence="8 9" key="1">
    <citation type="submission" date="2019-03" db="EMBL/GenBank/DDBJ databases">
        <title>Deep-cultivation of Planctomycetes and their phenomic and genomic characterization uncovers novel biology.</title>
        <authorList>
            <person name="Wiegand S."/>
            <person name="Jogler M."/>
            <person name="Boedeker C."/>
            <person name="Pinto D."/>
            <person name="Vollmers J."/>
            <person name="Rivas-Marin E."/>
            <person name="Kohn T."/>
            <person name="Peeters S.H."/>
            <person name="Heuer A."/>
            <person name="Rast P."/>
            <person name="Oberbeckmann S."/>
            <person name="Bunk B."/>
            <person name="Jeske O."/>
            <person name="Meyerdierks A."/>
            <person name="Storesund J.E."/>
            <person name="Kallscheuer N."/>
            <person name="Luecker S."/>
            <person name="Lage O.M."/>
            <person name="Pohl T."/>
            <person name="Merkel B.J."/>
            <person name="Hornburger P."/>
            <person name="Mueller R.-W."/>
            <person name="Bruemmer F."/>
            <person name="Labrenz M."/>
            <person name="Spormann A.M."/>
            <person name="Op den Camp H."/>
            <person name="Overmann J."/>
            <person name="Amann R."/>
            <person name="Jetten M.S.M."/>
            <person name="Mascher T."/>
            <person name="Medema M.H."/>
            <person name="Devos D.P."/>
            <person name="Kaster A.-K."/>
            <person name="Ovreas L."/>
            <person name="Rohde M."/>
            <person name="Galperin M.Y."/>
            <person name="Jogler C."/>
        </authorList>
    </citation>
    <scope>NUCLEOTIDE SEQUENCE [LARGE SCALE GENOMIC DNA]</scope>
    <source>
        <strain evidence="8 9">Enr13</strain>
    </source>
</reference>
<evidence type="ECO:0000256" key="5">
    <source>
        <dbReference type="PROSITE-ProRule" id="PRU10141"/>
    </source>
</evidence>
<dbReference type="InterPro" id="IPR013126">
    <property type="entry name" value="Hsp_70_fam"/>
</dbReference>
<feature type="region of interest" description="Disordered" evidence="6">
    <location>
        <begin position="53"/>
        <end position="84"/>
    </location>
</feature>
<dbReference type="InterPro" id="IPR017441">
    <property type="entry name" value="Protein_kinase_ATP_BS"/>
</dbReference>
<dbReference type="Gene3D" id="1.10.510.10">
    <property type="entry name" value="Transferase(Phosphotransferase) domain 1"/>
    <property type="match status" value="1"/>
</dbReference>
<evidence type="ECO:0000313" key="9">
    <source>
        <dbReference type="Proteomes" id="UP000319004"/>
    </source>
</evidence>
<dbReference type="PANTHER" id="PTHR43289">
    <property type="entry name" value="MITOGEN-ACTIVATED PROTEIN KINASE KINASE KINASE 20-RELATED"/>
    <property type="match status" value="1"/>
</dbReference>
<evidence type="ECO:0000259" key="7">
    <source>
        <dbReference type="PROSITE" id="PS50011"/>
    </source>
</evidence>
<dbReference type="Gene3D" id="3.30.200.20">
    <property type="entry name" value="Phosphorylase Kinase, domain 1"/>
    <property type="match status" value="1"/>
</dbReference>
<name>A0A518HWF5_9BACT</name>
<dbReference type="Pfam" id="PF00069">
    <property type="entry name" value="Pkinase"/>
    <property type="match status" value="1"/>
</dbReference>
<dbReference type="SMART" id="SM00220">
    <property type="entry name" value="S_TKc"/>
    <property type="match status" value="1"/>
</dbReference>
<protein>
    <submittedName>
        <fullName evidence="8">Serine/threonine-protein kinase PrkC</fullName>
        <ecNumber evidence="8">2.7.11.1</ecNumber>
    </submittedName>
</protein>
<evidence type="ECO:0000256" key="2">
    <source>
        <dbReference type="ARBA" id="ARBA00022741"/>
    </source>
</evidence>
<dbReference type="InterPro" id="IPR029047">
    <property type="entry name" value="HSP70_peptide-bd_sf"/>
</dbReference>
<dbReference type="GO" id="GO:0140662">
    <property type="term" value="F:ATP-dependent protein folding chaperone"/>
    <property type="evidence" value="ECO:0007669"/>
    <property type="project" value="InterPro"/>
</dbReference>
<dbReference type="SUPFAM" id="SSF56112">
    <property type="entry name" value="Protein kinase-like (PK-like)"/>
    <property type="match status" value="1"/>
</dbReference>
<dbReference type="Gene3D" id="2.60.34.10">
    <property type="entry name" value="Substrate Binding Domain Of DNAk, Chain A, domain 1"/>
    <property type="match status" value="1"/>
</dbReference>